<gene>
    <name evidence="1" type="ORF">CLV70_13634</name>
</gene>
<comment type="caution">
    <text evidence="1">The sequence shown here is derived from an EMBL/GenBank/DDBJ whole genome shotgun (WGS) entry which is preliminary data.</text>
</comment>
<protein>
    <submittedName>
        <fullName evidence="1">Uncharacterized protein</fullName>
    </submittedName>
</protein>
<dbReference type="Proteomes" id="UP000239209">
    <property type="component" value="Unassembled WGS sequence"/>
</dbReference>
<organism evidence="1 2">
    <name type="scientific">Pseudosporangium ferrugineum</name>
    <dbReference type="NCBI Taxonomy" id="439699"/>
    <lineage>
        <taxon>Bacteria</taxon>
        <taxon>Bacillati</taxon>
        <taxon>Actinomycetota</taxon>
        <taxon>Actinomycetes</taxon>
        <taxon>Micromonosporales</taxon>
        <taxon>Micromonosporaceae</taxon>
        <taxon>Pseudosporangium</taxon>
    </lineage>
</organism>
<evidence type="ECO:0000313" key="2">
    <source>
        <dbReference type="Proteomes" id="UP000239209"/>
    </source>
</evidence>
<reference evidence="1 2" key="1">
    <citation type="submission" date="2018-03" db="EMBL/GenBank/DDBJ databases">
        <title>Genomic Encyclopedia of Archaeal and Bacterial Type Strains, Phase II (KMG-II): from individual species to whole genera.</title>
        <authorList>
            <person name="Goeker M."/>
        </authorList>
    </citation>
    <scope>NUCLEOTIDE SEQUENCE [LARGE SCALE GENOMIC DNA]</scope>
    <source>
        <strain evidence="1 2">DSM 45348</strain>
    </source>
</reference>
<accession>A0A2T0RDP6</accession>
<dbReference type="EMBL" id="PVZG01000036">
    <property type="protein sequence ID" value="PRY19271.1"/>
    <property type="molecule type" value="Genomic_DNA"/>
</dbReference>
<name>A0A2T0RDP6_9ACTN</name>
<keyword evidence="2" id="KW-1185">Reference proteome</keyword>
<proteinExistence type="predicted"/>
<sequence length="50" mass="4942">MSEPRVIIGCGRHGRETYGLIAGIGATVGADACVVQPVPGGAVPKGVPAR</sequence>
<dbReference type="AlphaFoldDB" id="A0A2T0RDP6"/>
<evidence type="ECO:0000313" key="1">
    <source>
        <dbReference type="EMBL" id="PRY19271.1"/>
    </source>
</evidence>